<dbReference type="InterPro" id="IPR043131">
    <property type="entry name" value="BCAT-like_N"/>
</dbReference>
<dbReference type="EMBL" id="MJUW02000031">
    <property type="protein sequence ID" value="OQD46483.1"/>
    <property type="molecule type" value="Genomic_DNA"/>
</dbReference>
<comment type="subunit">
    <text evidence="6">Homodimer.</text>
</comment>
<dbReference type="PANTHER" id="PTHR42743:SF11">
    <property type="entry name" value="AMINODEOXYCHORISMATE LYASE"/>
    <property type="match status" value="1"/>
</dbReference>
<dbReference type="Proteomes" id="UP000242219">
    <property type="component" value="Unassembled WGS sequence"/>
</dbReference>
<dbReference type="GO" id="GO:0005829">
    <property type="term" value="C:cytosol"/>
    <property type="evidence" value="ECO:0007669"/>
    <property type="project" value="TreeGrafter"/>
</dbReference>
<evidence type="ECO:0000256" key="16">
    <source>
        <dbReference type="RuleBase" id="RU004516"/>
    </source>
</evidence>
<dbReference type="GO" id="GO:0008696">
    <property type="term" value="F:4-amino-4-deoxychorismate lyase activity"/>
    <property type="evidence" value="ECO:0007669"/>
    <property type="project" value="UniProtKB-EC"/>
</dbReference>
<evidence type="ECO:0000256" key="6">
    <source>
        <dbReference type="ARBA" id="ARBA00011738"/>
    </source>
</evidence>
<dbReference type="PROSITE" id="PS00770">
    <property type="entry name" value="AA_TRANSFER_CLASS_4"/>
    <property type="match status" value="1"/>
</dbReference>
<evidence type="ECO:0000256" key="4">
    <source>
        <dbReference type="ARBA" id="ARBA00005072"/>
    </source>
</evidence>
<dbReference type="FunFam" id="3.20.10.10:FF:000002">
    <property type="entry name" value="D-alanine aminotransferase"/>
    <property type="match status" value="1"/>
</dbReference>
<evidence type="ECO:0000313" key="17">
    <source>
        <dbReference type="EMBL" id="OQD46483.1"/>
    </source>
</evidence>
<keyword evidence="7 16" id="KW-0663">Pyridoxal phosphate</keyword>
<dbReference type="InterPro" id="IPR018300">
    <property type="entry name" value="Aminotrans_IV_CS"/>
</dbReference>
<dbReference type="Gene3D" id="3.20.10.10">
    <property type="entry name" value="D-amino Acid Aminotransferase, subunit A, domain 2"/>
    <property type="match status" value="1"/>
</dbReference>
<comment type="catalytic activity">
    <reaction evidence="11">
        <text>L-valine + 2-oxoglutarate = 3-methyl-2-oxobutanoate + L-glutamate</text>
        <dbReference type="Rhea" id="RHEA:24813"/>
        <dbReference type="ChEBI" id="CHEBI:11851"/>
        <dbReference type="ChEBI" id="CHEBI:16810"/>
        <dbReference type="ChEBI" id="CHEBI:29985"/>
        <dbReference type="ChEBI" id="CHEBI:57762"/>
        <dbReference type="EC" id="2.6.1.42"/>
    </reaction>
</comment>
<comment type="pathway">
    <text evidence="4">Amino-acid biosynthesis; L-leucine biosynthesis; L-leucine from 3-methyl-2-oxobutanoate: step 4/4.</text>
</comment>
<keyword evidence="8" id="KW-0289">Folate biosynthesis</keyword>
<comment type="pathway">
    <text evidence="10">Cofactor biosynthesis; tetrahydrofolate biosynthesis; 4-aminobenzoate from chorismate: step 2/2.</text>
</comment>
<evidence type="ECO:0000256" key="11">
    <source>
        <dbReference type="ARBA" id="ARBA00048212"/>
    </source>
</evidence>
<name>A0A1V6M244_9BACT</name>
<dbReference type="SUPFAM" id="SSF56752">
    <property type="entry name" value="D-aminoacid aminotransferase-like PLP-dependent enzymes"/>
    <property type="match status" value="1"/>
</dbReference>
<evidence type="ECO:0000313" key="18">
    <source>
        <dbReference type="Proteomes" id="UP000242219"/>
    </source>
</evidence>
<comment type="cofactor">
    <cofactor evidence="1 16">
        <name>pyridoxal 5'-phosphate</name>
        <dbReference type="ChEBI" id="CHEBI:597326"/>
    </cofactor>
</comment>
<dbReference type="InterPro" id="IPR036038">
    <property type="entry name" value="Aminotransferase-like"/>
</dbReference>
<evidence type="ECO:0000256" key="5">
    <source>
        <dbReference type="ARBA" id="ARBA00009320"/>
    </source>
</evidence>
<evidence type="ECO:0000256" key="12">
    <source>
        <dbReference type="ARBA" id="ARBA00048798"/>
    </source>
</evidence>
<evidence type="ECO:0000256" key="1">
    <source>
        <dbReference type="ARBA" id="ARBA00001933"/>
    </source>
</evidence>
<gene>
    <name evidence="17" type="ORF">BIY37_02940</name>
</gene>
<evidence type="ECO:0000256" key="2">
    <source>
        <dbReference type="ARBA" id="ARBA00004824"/>
    </source>
</evidence>
<dbReference type="RefSeq" id="WP_070066344.1">
    <property type="nucleotide sequence ID" value="NZ_MJUW02000031.1"/>
</dbReference>
<evidence type="ECO:0000256" key="14">
    <source>
        <dbReference type="ARBA" id="ARBA00049529"/>
    </source>
</evidence>
<dbReference type="GO" id="GO:0046656">
    <property type="term" value="P:folic acid biosynthetic process"/>
    <property type="evidence" value="ECO:0007669"/>
    <property type="project" value="UniProtKB-KW"/>
</dbReference>
<evidence type="ECO:0000256" key="15">
    <source>
        <dbReference type="RuleBase" id="RU004106"/>
    </source>
</evidence>
<dbReference type="InterPro" id="IPR050571">
    <property type="entry name" value="Class-IV_PLP-Dep_Aminotrnsfr"/>
</dbReference>
<dbReference type="CDD" id="cd00449">
    <property type="entry name" value="PLPDE_IV"/>
    <property type="match status" value="1"/>
</dbReference>
<proteinExistence type="inferred from homology"/>
<accession>A0A1V6M244</accession>
<keyword evidence="18" id="KW-1185">Reference proteome</keyword>
<comment type="catalytic activity">
    <reaction evidence="12">
        <text>L-isoleucine + 2-oxoglutarate = (S)-3-methyl-2-oxopentanoate + L-glutamate</text>
        <dbReference type="Rhea" id="RHEA:24801"/>
        <dbReference type="ChEBI" id="CHEBI:16810"/>
        <dbReference type="ChEBI" id="CHEBI:29985"/>
        <dbReference type="ChEBI" id="CHEBI:35146"/>
        <dbReference type="ChEBI" id="CHEBI:58045"/>
        <dbReference type="EC" id="2.6.1.42"/>
    </reaction>
</comment>
<dbReference type="AlphaFoldDB" id="A0A1V6M244"/>
<dbReference type="InterPro" id="IPR017824">
    <property type="entry name" value="Aminodeoxychorismate_lyase_IV"/>
</dbReference>
<evidence type="ECO:0000256" key="13">
    <source>
        <dbReference type="ARBA" id="ARBA00049229"/>
    </source>
</evidence>
<evidence type="ECO:0000256" key="8">
    <source>
        <dbReference type="ARBA" id="ARBA00022909"/>
    </source>
</evidence>
<comment type="pathway">
    <text evidence="3">Amino-acid biosynthesis; L-valine biosynthesis; L-valine from pyruvate: step 4/4.</text>
</comment>
<comment type="catalytic activity">
    <reaction evidence="13">
        <text>L-leucine + 2-oxoglutarate = 4-methyl-2-oxopentanoate + L-glutamate</text>
        <dbReference type="Rhea" id="RHEA:18321"/>
        <dbReference type="ChEBI" id="CHEBI:16810"/>
        <dbReference type="ChEBI" id="CHEBI:17865"/>
        <dbReference type="ChEBI" id="CHEBI:29985"/>
        <dbReference type="ChEBI" id="CHEBI:57427"/>
        <dbReference type="EC" id="2.6.1.42"/>
    </reaction>
</comment>
<comment type="caution">
    <text evidence="17">The sequence shown here is derived from an EMBL/GenBank/DDBJ whole genome shotgun (WGS) entry which is preliminary data.</text>
</comment>
<dbReference type="InterPro" id="IPR001544">
    <property type="entry name" value="Aminotrans_IV"/>
</dbReference>
<comment type="catalytic activity">
    <reaction evidence="14">
        <text>4-amino-4-deoxychorismate = 4-aminobenzoate + pyruvate + H(+)</text>
        <dbReference type="Rhea" id="RHEA:16201"/>
        <dbReference type="ChEBI" id="CHEBI:15361"/>
        <dbReference type="ChEBI" id="CHEBI:15378"/>
        <dbReference type="ChEBI" id="CHEBI:17836"/>
        <dbReference type="ChEBI" id="CHEBI:58406"/>
        <dbReference type="EC" id="4.1.3.38"/>
    </reaction>
</comment>
<dbReference type="PANTHER" id="PTHR42743">
    <property type="entry name" value="AMINO-ACID AMINOTRANSFERASE"/>
    <property type="match status" value="1"/>
</dbReference>
<evidence type="ECO:0000256" key="3">
    <source>
        <dbReference type="ARBA" id="ARBA00004931"/>
    </source>
</evidence>
<dbReference type="GO" id="GO:0004084">
    <property type="term" value="F:branched-chain-amino-acid transaminase activity"/>
    <property type="evidence" value="ECO:0007669"/>
    <property type="project" value="UniProtKB-EC"/>
</dbReference>
<protein>
    <submittedName>
        <fullName evidence="17">Aminodeoxychorismate lyase</fullName>
    </submittedName>
</protein>
<dbReference type="Gene3D" id="3.30.470.10">
    <property type="match status" value="1"/>
</dbReference>
<keyword evidence="9 17" id="KW-0456">Lyase</keyword>
<dbReference type="Pfam" id="PF01063">
    <property type="entry name" value="Aminotran_4"/>
    <property type="match status" value="1"/>
</dbReference>
<organism evidence="17 18">
    <name type="scientific">Candidatus Brocadia sapporoensis</name>
    <dbReference type="NCBI Taxonomy" id="392547"/>
    <lineage>
        <taxon>Bacteria</taxon>
        <taxon>Pseudomonadati</taxon>
        <taxon>Planctomycetota</taxon>
        <taxon>Candidatus Brocadiia</taxon>
        <taxon>Candidatus Brocadiales</taxon>
        <taxon>Candidatus Brocadiaceae</taxon>
        <taxon>Candidatus Brocadia</taxon>
    </lineage>
</organism>
<sequence>MMTSTPNVIFLNDAIVDETEGRLRILDRGFLYGDGLFETLRTYEKRPFRLDSHVTRLTNSARYFDIPFHYTTQNLQQIIEQLLTRNKLRDAYVRMTLSRGFGTNGLVPAGICQPTFLIHTKPFTAYPASFYKTGVSLITSSIRRSATCPISNHKTLSYLTNYLVKKEAIAQGAHDALILNTESHVSECAVSNIFLVERNTVITPSLKANLLPGVTRGTILELCKRNGVHASEELFGLERVLAADEVFLTNSLMEVMPVSAINGKTVGRLVPGVITSLLHNEYQALTH</sequence>
<evidence type="ECO:0000256" key="9">
    <source>
        <dbReference type="ARBA" id="ARBA00023239"/>
    </source>
</evidence>
<dbReference type="NCBIfam" id="TIGR03461">
    <property type="entry name" value="pabC_Proteo"/>
    <property type="match status" value="1"/>
</dbReference>
<comment type="pathway">
    <text evidence="2">Amino-acid biosynthesis; L-isoleucine biosynthesis; L-isoleucine from 2-oxobutanoate: step 4/4.</text>
</comment>
<dbReference type="GO" id="GO:0008652">
    <property type="term" value="P:amino acid biosynthetic process"/>
    <property type="evidence" value="ECO:0007669"/>
    <property type="project" value="UniProtKB-ARBA"/>
</dbReference>
<reference evidence="17 18" key="1">
    <citation type="journal article" date="2016" name="Genome Announc.">
        <title>Draft Genome Sequence of the Anaerobic Ammonium-Oxidizing Bacterium 'Candidatus Brocadia sp. 40'.</title>
        <authorList>
            <person name="Ali M."/>
            <person name="Haroon M.F."/>
            <person name="Narita Y."/>
            <person name="Zhang L."/>
            <person name="Rangel Shaw D."/>
            <person name="Okabe S."/>
            <person name="Saikaly P.E."/>
        </authorList>
    </citation>
    <scope>NUCLEOTIDE SEQUENCE [LARGE SCALE GENOMIC DNA]</scope>
    <source>
        <strain evidence="17 18">40</strain>
    </source>
</reference>
<dbReference type="InterPro" id="IPR043132">
    <property type="entry name" value="BCAT-like_C"/>
</dbReference>
<dbReference type="GO" id="GO:0030170">
    <property type="term" value="F:pyridoxal phosphate binding"/>
    <property type="evidence" value="ECO:0007669"/>
    <property type="project" value="InterPro"/>
</dbReference>
<evidence type="ECO:0000256" key="10">
    <source>
        <dbReference type="ARBA" id="ARBA00035633"/>
    </source>
</evidence>
<comment type="similarity">
    <text evidence="5 15">Belongs to the class-IV pyridoxal-phosphate-dependent aminotransferase family.</text>
</comment>
<evidence type="ECO:0000256" key="7">
    <source>
        <dbReference type="ARBA" id="ARBA00022898"/>
    </source>
</evidence>